<dbReference type="Pfam" id="PF04777">
    <property type="entry name" value="Evr1_Alr"/>
    <property type="match status" value="1"/>
</dbReference>
<accession>A0A6C0DPP9</accession>
<feature type="domain" description="ERV/ALR sulfhydryl oxidase" evidence="7">
    <location>
        <begin position="11"/>
        <end position="118"/>
    </location>
</feature>
<dbReference type="InterPro" id="IPR017905">
    <property type="entry name" value="ERV/ALR_sulphydryl_oxidase"/>
</dbReference>
<dbReference type="GO" id="GO:0005739">
    <property type="term" value="C:mitochondrion"/>
    <property type="evidence" value="ECO:0007669"/>
    <property type="project" value="TreeGrafter"/>
</dbReference>
<evidence type="ECO:0000256" key="1">
    <source>
        <dbReference type="ARBA" id="ARBA00001974"/>
    </source>
</evidence>
<dbReference type="InterPro" id="IPR036774">
    <property type="entry name" value="ERV/ALR_sulphydryl_oxid_sf"/>
</dbReference>
<comment type="cofactor">
    <cofactor evidence="1">
        <name>FAD</name>
        <dbReference type="ChEBI" id="CHEBI:57692"/>
    </cofactor>
</comment>
<keyword evidence="3" id="KW-0285">Flavoprotein</keyword>
<keyword evidence="5" id="KW-0560">Oxidoreductase</keyword>
<keyword evidence="6" id="KW-1015">Disulfide bond</keyword>
<evidence type="ECO:0000256" key="4">
    <source>
        <dbReference type="ARBA" id="ARBA00022827"/>
    </source>
</evidence>
<dbReference type="Gene3D" id="1.20.120.310">
    <property type="entry name" value="ERV/ALR sulfhydryl oxidase domain"/>
    <property type="match status" value="1"/>
</dbReference>
<evidence type="ECO:0000256" key="2">
    <source>
        <dbReference type="ARBA" id="ARBA00012512"/>
    </source>
</evidence>
<dbReference type="GO" id="GO:0050660">
    <property type="term" value="F:flavin adenine dinucleotide binding"/>
    <property type="evidence" value="ECO:0007669"/>
    <property type="project" value="TreeGrafter"/>
</dbReference>
<dbReference type="PANTHER" id="PTHR12645:SF0">
    <property type="entry name" value="FAD-LINKED SULFHYDRYL OXIDASE ALR"/>
    <property type="match status" value="1"/>
</dbReference>
<dbReference type="InterPro" id="IPR039799">
    <property type="entry name" value="ALR/ERV"/>
</dbReference>
<proteinExistence type="predicted"/>
<dbReference type="GO" id="GO:0016971">
    <property type="term" value="F:flavin-dependent sulfhydryl oxidase activity"/>
    <property type="evidence" value="ECO:0007669"/>
    <property type="project" value="InterPro"/>
</dbReference>
<reference evidence="8" key="1">
    <citation type="journal article" date="2020" name="Nature">
        <title>Giant virus diversity and host interactions through global metagenomics.</title>
        <authorList>
            <person name="Schulz F."/>
            <person name="Roux S."/>
            <person name="Paez-Espino D."/>
            <person name="Jungbluth S."/>
            <person name="Walsh D.A."/>
            <person name="Denef V.J."/>
            <person name="McMahon K.D."/>
            <person name="Konstantinidis K.T."/>
            <person name="Eloe-Fadrosh E.A."/>
            <person name="Kyrpides N.C."/>
            <person name="Woyke T."/>
        </authorList>
    </citation>
    <scope>NUCLEOTIDE SEQUENCE</scope>
    <source>
        <strain evidence="8">GVMAG-M-3300023174-46</strain>
    </source>
</reference>
<evidence type="ECO:0000256" key="5">
    <source>
        <dbReference type="ARBA" id="ARBA00023002"/>
    </source>
</evidence>
<evidence type="ECO:0000313" key="8">
    <source>
        <dbReference type="EMBL" id="QHT18441.1"/>
    </source>
</evidence>
<dbReference type="EMBL" id="MN739655">
    <property type="protein sequence ID" value="QHT18441.1"/>
    <property type="molecule type" value="Genomic_DNA"/>
</dbReference>
<evidence type="ECO:0000256" key="6">
    <source>
        <dbReference type="ARBA" id="ARBA00023157"/>
    </source>
</evidence>
<dbReference type="EC" id="1.8.3.2" evidence="2"/>
<organism evidence="8">
    <name type="scientific">viral metagenome</name>
    <dbReference type="NCBI Taxonomy" id="1070528"/>
    <lineage>
        <taxon>unclassified sequences</taxon>
        <taxon>metagenomes</taxon>
        <taxon>organismal metagenomes</taxon>
    </lineage>
</organism>
<protein>
    <recommendedName>
        <fullName evidence="2">thiol oxidase</fullName>
        <ecNumber evidence="2">1.8.3.2</ecNumber>
    </recommendedName>
</protein>
<dbReference type="SUPFAM" id="SSF69000">
    <property type="entry name" value="FAD-dependent thiol oxidase"/>
    <property type="match status" value="1"/>
</dbReference>
<evidence type="ECO:0000259" key="7">
    <source>
        <dbReference type="PROSITE" id="PS51324"/>
    </source>
</evidence>
<name>A0A6C0DPP9_9ZZZZ</name>
<dbReference type="PROSITE" id="PS51324">
    <property type="entry name" value="ERV_ALR"/>
    <property type="match status" value="1"/>
</dbReference>
<dbReference type="AlphaFoldDB" id="A0A6C0DPP9"/>
<sequence length="164" mass="19460">MPCACVIPIPAYPDTSDWGPILWSILHGLAEKSQRNLLPSDELREWSKFLKMTGDLLPCEACRAHYQQYLKDHPFIWTVENYGSLKVFLKRWFWNLHNEINVEKGKPVFPYESLEETYKSVNLQDKIWQLKPVLQKAIQLNGVSLFKWKHWYNSFLMLRSLLSF</sequence>
<dbReference type="PANTHER" id="PTHR12645">
    <property type="entry name" value="ALR/ERV"/>
    <property type="match status" value="1"/>
</dbReference>
<keyword evidence="4" id="KW-0274">FAD</keyword>
<evidence type="ECO:0000256" key="3">
    <source>
        <dbReference type="ARBA" id="ARBA00022630"/>
    </source>
</evidence>